<proteinExistence type="predicted"/>
<dbReference type="Proteomes" id="UP001462502">
    <property type="component" value="Unassembled WGS sequence"/>
</dbReference>
<gene>
    <name evidence="1" type="ORF">ABI908_23755</name>
</gene>
<sequence length="118" mass="13256">MKLIELLRQALEDKRALHALKRELNSDYSEEDLANMQAEEDELAFLVAQLLSGKGGPNIIVEIEGDMVNGAWCDIPAELTIIDKVDMEADGAKSYLQERGFHNEAELRARTGSMHTIW</sequence>
<dbReference type="EMBL" id="JBDXMI010000008">
    <property type="protein sequence ID" value="MEO9387114.1"/>
    <property type="molecule type" value="Genomic_DNA"/>
</dbReference>
<dbReference type="RefSeq" id="WP_347938009.1">
    <property type="nucleotide sequence ID" value="NZ_JBDXMI010000008.1"/>
</dbReference>
<accession>A0ABV0J2G0</accession>
<evidence type="ECO:0000313" key="1">
    <source>
        <dbReference type="EMBL" id="MEO9387114.1"/>
    </source>
</evidence>
<comment type="caution">
    <text evidence="1">The sequence shown here is derived from an EMBL/GenBank/DDBJ whole genome shotgun (WGS) entry which is preliminary data.</text>
</comment>
<protein>
    <submittedName>
        <fullName evidence="1">Uncharacterized protein</fullName>
    </submittedName>
</protein>
<organism evidence="1 2">
    <name type="scientific">Chromobacterium phragmitis</name>
    <dbReference type="NCBI Taxonomy" id="2202141"/>
    <lineage>
        <taxon>Bacteria</taxon>
        <taxon>Pseudomonadati</taxon>
        <taxon>Pseudomonadota</taxon>
        <taxon>Betaproteobacteria</taxon>
        <taxon>Neisseriales</taxon>
        <taxon>Chromobacteriaceae</taxon>
        <taxon>Chromobacterium</taxon>
    </lineage>
</organism>
<reference evidence="1 2" key="1">
    <citation type="submission" date="2024-05" db="EMBL/GenBank/DDBJ databases">
        <authorList>
            <person name="De Oliveira J.P."/>
            <person name="Noriler S.A."/>
            <person name="De Oliveira A.G."/>
            <person name="Sipoli D.S."/>
        </authorList>
    </citation>
    <scope>NUCLEOTIDE SEQUENCE [LARGE SCALE GENOMIC DNA]</scope>
    <source>
        <strain evidence="1 2">LABIM192</strain>
    </source>
</reference>
<keyword evidence="2" id="KW-1185">Reference proteome</keyword>
<name>A0ABV0J2G0_9NEIS</name>
<evidence type="ECO:0000313" key="2">
    <source>
        <dbReference type="Proteomes" id="UP001462502"/>
    </source>
</evidence>